<keyword evidence="3" id="KW-1185">Reference proteome</keyword>
<dbReference type="EMBL" id="ADBL01000453">
    <property type="status" value="NOT_ANNOTATED_CDS"/>
    <property type="molecule type" value="Genomic_DNA"/>
</dbReference>
<reference evidence="2" key="4">
    <citation type="journal article" date="2015" name="G3 (Bethesda)">
        <title>Genome sequences of three phytopathogenic species of the Magnaporthaceae family of fungi.</title>
        <authorList>
            <person name="Okagaki L.H."/>
            <person name="Nunes C.C."/>
            <person name="Sailsbery J."/>
            <person name="Clay B."/>
            <person name="Brown D."/>
            <person name="John T."/>
            <person name="Oh Y."/>
            <person name="Young N."/>
            <person name="Fitzgerald M."/>
            <person name="Haas B.J."/>
            <person name="Zeng Q."/>
            <person name="Young S."/>
            <person name="Adiconis X."/>
            <person name="Fan L."/>
            <person name="Levin J.Z."/>
            <person name="Mitchell T.K."/>
            <person name="Okubara P.A."/>
            <person name="Farman M.L."/>
            <person name="Kohn L.M."/>
            <person name="Birren B."/>
            <person name="Ma L.-J."/>
            <person name="Dean R.A."/>
        </authorList>
    </citation>
    <scope>NUCLEOTIDE SEQUENCE</scope>
    <source>
        <strain evidence="2">ATCC 64411 / 73-15</strain>
    </source>
</reference>
<dbReference type="EnsemblFungi" id="MAPG_01836T0">
    <property type="protein sequence ID" value="MAPG_01836T0"/>
    <property type="gene ID" value="MAPG_01836"/>
</dbReference>
<dbReference type="EMBL" id="GL876966">
    <property type="protein sequence ID" value="KLU82767.1"/>
    <property type="molecule type" value="Genomic_DNA"/>
</dbReference>
<evidence type="ECO:0000313" key="3">
    <source>
        <dbReference type="Proteomes" id="UP000011715"/>
    </source>
</evidence>
<protein>
    <submittedName>
        <fullName evidence="1 2">Uncharacterized protein</fullName>
    </submittedName>
</protein>
<dbReference type="Proteomes" id="UP000011715">
    <property type="component" value="Unassembled WGS sequence"/>
</dbReference>
<reference evidence="2" key="5">
    <citation type="submission" date="2015-06" db="UniProtKB">
        <authorList>
            <consortium name="EnsemblFungi"/>
        </authorList>
    </citation>
    <scope>IDENTIFICATION</scope>
    <source>
        <strain evidence="2">ATCC 64411</strain>
    </source>
</reference>
<name>A0A0C4DPR4_MAGP6</name>
<reference evidence="1" key="1">
    <citation type="submission" date="2010-05" db="EMBL/GenBank/DDBJ databases">
        <title>The Genome Sequence of Magnaporthe poae strain ATCC 64411.</title>
        <authorList>
            <consortium name="The Broad Institute Genome Sequencing Platform"/>
            <consortium name="Broad Institute Genome Sequencing Center for Infectious Disease"/>
            <person name="Ma L.-J."/>
            <person name="Dead R."/>
            <person name="Young S."/>
            <person name="Zeng Q."/>
            <person name="Koehrsen M."/>
            <person name="Alvarado L."/>
            <person name="Berlin A."/>
            <person name="Chapman S.B."/>
            <person name="Chen Z."/>
            <person name="Freedman E."/>
            <person name="Gellesch M."/>
            <person name="Goldberg J."/>
            <person name="Griggs A."/>
            <person name="Gujja S."/>
            <person name="Heilman E.R."/>
            <person name="Heiman D."/>
            <person name="Hepburn T."/>
            <person name="Howarth C."/>
            <person name="Jen D."/>
            <person name="Larson L."/>
            <person name="Mehta T."/>
            <person name="Neiman D."/>
            <person name="Pearson M."/>
            <person name="Roberts A."/>
            <person name="Saif S."/>
            <person name="Shea T."/>
            <person name="Shenoy N."/>
            <person name="Sisk P."/>
            <person name="Stolte C."/>
            <person name="Sykes S."/>
            <person name="Walk T."/>
            <person name="White J."/>
            <person name="Yandava C."/>
            <person name="Haas B."/>
            <person name="Nusbaum C."/>
            <person name="Birren B."/>
        </authorList>
    </citation>
    <scope>NUCLEOTIDE SEQUENCE</scope>
    <source>
        <strain evidence="1">ATCC 64411</strain>
    </source>
</reference>
<reference evidence="3" key="2">
    <citation type="submission" date="2010-05" db="EMBL/GenBank/DDBJ databases">
        <title>The genome sequence of Magnaporthe poae strain ATCC 64411.</title>
        <authorList>
            <person name="Ma L.-J."/>
            <person name="Dead R."/>
            <person name="Young S."/>
            <person name="Zeng Q."/>
            <person name="Koehrsen M."/>
            <person name="Alvarado L."/>
            <person name="Berlin A."/>
            <person name="Chapman S.B."/>
            <person name="Chen Z."/>
            <person name="Freedman E."/>
            <person name="Gellesch M."/>
            <person name="Goldberg J."/>
            <person name="Griggs A."/>
            <person name="Gujja S."/>
            <person name="Heilman E.R."/>
            <person name="Heiman D."/>
            <person name="Hepburn T."/>
            <person name="Howarth C."/>
            <person name="Jen D."/>
            <person name="Larson L."/>
            <person name="Mehta T."/>
            <person name="Neiman D."/>
            <person name="Pearson M."/>
            <person name="Roberts A."/>
            <person name="Saif S."/>
            <person name="Shea T."/>
            <person name="Shenoy N."/>
            <person name="Sisk P."/>
            <person name="Stolte C."/>
            <person name="Sykes S."/>
            <person name="Walk T."/>
            <person name="White J."/>
            <person name="Yandava C."/>
            <person name="Haas B."/>
            <person name="Nusbaum C."/>
            <person name="Birren B."/>
        </authorList>
    </citation>
    <scope>NUCLEOTIDE SEQUENCE [LARGE SCALE GENOMIC DNA]</scope>
    <source>
        <strain evidence="3">ATCC 64411 / 73-15</strain>
    </source>
</reference>
<accession>A0A0C4DPR4</accession>
<dbReference type="AlphaFoldDB" id="A0A0C4DPR4"/>
<evidence type="ECO:0000313" key="2">
    <source>
        <dbReference type="EnsemblFungi" id="MAPG_01836T0"/>
    </source>
</evidence>
<evidence type="ECO:0000313" key="1">
    <source>
        <dbReference type="EMBL" id="KLU82767.1"/>
    </source>
</evidence>
<dbReference type="VEuPathDB" id="FungiDB:MAPG_01836"/>
<sequence length="99" mass="10974">MNDVNDLAIAMSKNLVGRSTRRWTSWISRVVSPLVSDTMHTDQQLGDAAGRGFSICREWNAPIAAKRLSSLCAGPLPWTAGAAIKKRRREDPKAELCRH</sequence>
<proteinExistence type="predicted"/>
<gene>
    <name evidence="1" type="ORF">MAPG_01836</name>
</gene>
<reference evidence="1" key="3">
    <citation type="submission" date="2011-03" db="EMBL/GenBank/DDBJ databases">
        <title>Annotation of Magnaporthe poae ATCC 64411.</title>
        <authorList>
            <person name="Ma L.-J."/>
            <person name="Dead R."/>
            <person name="Young S.K."/>
            <person name="Zeng Q."/>
            <person name="Gargeya S."/>
            <person name="Fitzgerald M."/>
            <person name="Haas B."/>
            <person name="Abouelleil A."/>
            <person name="Alvarado L."/>
            <person name="Arachchi H.M."/>
            <person name="Berlin A."/>
            <person name="Brown A."/>
            <person name="Chapman S.B."/>
            <person name="Chen Z."/>
            <person name="Dunbar C."/>
            <person name="Freedman E."/>
            <person name="Gearin G."/>
            <person name="Gellesch M."/>
            <person name="Goldberg J."/>
            <person name="Griggs A."/>
            <person name="Gujja S."/>
            <person name="Heiman D."/>
            <person name="Howarth C."/>
            <person name="Larson L."/>
            <person name="Lui A."/>
            <person name="MacDonald P.J.P."/>
            <person name="Mehta T."/>
            <person name="Montmayeur A."/>
            <person name="Murphy C."/>
            <person name="Neiman D."/>
            <person name="Pearson M."/>
            <person name="Priest M."/>
            <person name="Roberts A."/>
            <person name="Saif S."/>
            <person name="Shea T."/>
            <person name="Shenoy N."/>
            <person name="Sisk P."/>
            <person name="Stolte C."/>
            <person name="Sykes S."/>
            <person name="Yandava C."/>
            <person name="Wortman J."/>
            <person name="Nusbaum C."/>
            <person name="Birren B."/>
        </authorList>
    </citation>
    <scope>NUCLEOTIDE SEQUENCE</scope>
    <source>
        <strain evidence="1">ATCC 64411</strain>
    </source>
</reference>
<organism evidence="2 3">
    <name type="scientific">Magnaporthiopsis poae (strain ATCC 64411 / 73-15)</name>
    <name type="common">Kentucky bluegrass fungus</name>
    <name type="synonym">Magnaporthe poae</name>
    <dbReference type="NCBI Taxonomy" id="644358"/>
    <lineage>
        <taxon>Eukaryota</taxon>
        <taxon>Fungi</taxon>
        <taxon>Dikarya</taxon>
        <taxon>Ascomycota</taxon>
        <taxon>Pezizomycotina</taxon>
        <taxon>Sordariomycetes</taxon>
        <taxon>Sordariomycetidae</taxon>
        <taxon>Magnaporthales</taxon>
        <taxon>Magnaporthaceae</taxon>
        <taxon>Magnaporthiopsis</taxon>
    </lineage>
</organism>